<dbReference type="InterPro" id="IPR036249">
    <property type="entry name" value="Thioredoxin-like_sf"/>
</dbReference>
<accession>A0A6V6YTV5</accession>
<comment type="caution">
    <text evidence="2">The sequence shown here is derived from an EMBL/GenBank/DDBJ whole genome shotgun (WGS) entry which is preliminary data.</text>
</comment>
<gene>
    <name evidence="2" type="ORF">FLACHUCJ7_01178</name>
</gene>
<organism evidence="2 3">
    <name type="scientific">Flavobacterium chungangense</name>
    <dbReference type="NCBI Taxonomy" id="554283"/>
    <lineage>
        <taxon>Bacteria</taxon>
        <taxon>Pseudomonadati</taxon>
        <taxon>Bacteroidota</taxon>
        <taxon>Flavobacteriia</taxon>
        <taxon>Flavobacteriales</taxon>
        <taxon>Flavobacteriaceae</taxon>
        <taxon>Flavobacterium</taxon>
    </lineage>
</organism>
<evidence type="ECO:0000313" key="2">
    <source>
        <dbReference type="EMBL" id="CAD0002977.1"/>
    </source>
</evidence>
<dbReference type="GO" id="GO:0048511">
    <property type="term" value="P:rhythmic process"/>
    <property type="evidence" value="ECO:0007669"/>
    <property type="project" value="InterPro"/>
</dbReference>
<dbReference type="Pfam" id="PF07689">
    <property type="entry name" value="KaiB"/>
    <property type="match status" value="1"/>
</dbReference>
<dbReference type="PANTHER" id="PTHR41709">
    <property type="entry name" value="KAIB-LIKE PROTEIN 1"/>
    <property type="match status" value="1"/>
</dbReference>
<dbReference type="SUPFAM" id="SSF52833">
    <property type="entry name" value="Thioredoxin-like"/>
    <property type="match status" value="1"/>
</dbReference>
<proteinExistence type="predicted"/>
<protein>
    <submittedName>
        <fullName evidence="2">Circadian clock protein KaiB</fullName>
    </submittedName>
</protein>
<reference evidence="2 3" key="1">
    <citation type="submission" date="2020-06" db="EMBL/GenBank/DDBJ databases">
        <authorList>
            <person name="Criscuolo A."/>
        </authorList>
    </citation>
    <scope>NUCLEOTIDE SEQUENCE [LARGE SCALE GENOMIC DNA]</scope>
    <source>
        <strain evidence="3">CIP 110025</strain>
    </source>
</reference>
<sequence length="99" mass="11048">MEDSSDGPVTTKHTFTLFVSGMSVKSGYAIENLRKICDTYLVDNYEVEIIDISRDKEQAVIHQIVAIPTLIKTGPEPRRIILGDLSDTEKVLTILNIRG</sequence>
<dbReference type="RefSeq" id="WP_031456493.1">
    <property type="nucleotide sequence ID" value="NZ_CAIJDO010000102.1"/>
</dbReference>
<name>A0A6V6YTV5_9FLAO</name>
<evidence type="ECO:0000313" key="3">
    <source>
        <dbReference type="Proteomes" id="UP000556700"/>
    </source>
</evidence>
<dbReference type="InterPro" id="IPR039022">
    <property type="entry name" value="KaiB-like"/>
</dbReference>
<evidence type="ECO:0000259" key="1">
    <source>
        <dbReference type="SMART" id="SM01248"/>
    </source>
</evidence>
<dbReference type="Proteomes" id="UP000556700">
    <property type="component" value="Unassembled WGS sequence"/>
</dbReference>
<dbReference type="AlphaFoldDB" id="A0A6V6YTV5"/>
<dbReference type="PANTHER" id="PTHR41709:SF2">
    <property type="entry name" value="CIRCADIAN CLOCK PROTEIN KAIB2"/>
    <property type="match status" value="1"/>
</dbReference>
<dbReference type="EMBL" id="CAIJDO010000102">
    <property type="protein sequence ID" value="CAD0002977.1"/>
    <property type="molecule type" value="Genomic_DNA"/>
</dbReference>
<dbReference type="InterPro" id="IPR011649">
    <property type="entry name" value="KaiB_domain"/>
</dbReference>
<dbReference type="CDD" id="cd02978">
    <property type="entry name" value="KaiB_like"/>
    <property type="match status" value="1"/>
</dbReference>
<dbReference type="Gene3D" id="3.40.30.10">
    <property type="entry name" value="Glutaredoxin"/>
    <property type="match status" value="1"/>
</dbReference>
<feature type="domain" description="KaiB" evidence="1">
    <location>
        <begin position="16"/>
        <end position="97"/>
    </location>
</feature>
<keyword evidence="3" id="KW-1185">Reference proteome</keyword>
<dbReference type="SMART" id="SM01248">
    <property type="entry name" value="KaiB"/>
    <property type="match status" value="1"/>
</dbReference>